<feature type="region of interest" description="Disordered" evidence="1">
    <location>
        <begin position="218"/>
        <end position="333"/>
    </location>
</feature>
<feature type="region of interest" description="Disordered" evidence="1">
    <location>
        <begin position="360"/>
        <end position="401"/>
    </location>
</feature>
<organism evidence="2 3">
    <name type="scientific">Heliocybe sulcata</name>
    <dbReference type="NCBI Taxonomy" id="5364"/>
    <lineage>
        <taxon>Eukaryota</taxon>
        <taxon>Fungi</taxon>
        <taxon>Dikarya</taxon>
        <taxon>Basidiomycota</taxon>
        <taxon>Agaricomycotina</taxon>
        <taxon>Agaricomycetes</taxon>
        <taxon>Gloeophyllales</taxon>
        <taxon>Gloeophyllaceae</taxon>
        <taxon>Heliocybe</taxon>
    </lineage>
</organism>
<evidence type="ECO:0000256" key="1">
    <source>
        <dbReference type="SAM" id="MobiDB-lite"/>
    </source>
</evidence>
<feature type="compositionally biased region" description="Polar residues" evidence="1">
    <location>
        <begin position="167"/>
        <end position="184"/>
    </location>
</feature>
<feature type="compositionally biased region" description="Low complexity" evidence="1">
    <location>
        <begin position="265"/>
        <end position="276"/>
    </location>
</feature>
<dbReference type="AlphaFoldDB" id="A0A5C3N7B7"/>
<feature type="compositionally biased region" description="Low complexity" evidence="1">
    <location>
        <begin position="362"/>
        <end position="377"/>
    </location>
</feature>
<name>A0A5C3N7B7_9AGAM</name>
<proteinExistence type="predicted"/>
<reference evidence="2 3" key="1">
    <citation type="journal article" date="2019" name="Nat. Ecol. Evol.">
        <title>Megaphylogeny resolves global patterns of mushroom evolution.</title>
        <authorList>
            <person name="Varga T."/>
            <person name="Krizsan K."/>
            <person name="Foldi C."/>
            <person name="Dima B."/>
            <person name="Sanchez-Garcia M."/>
            <person name="Sanchez-Ramirez S."/>
            <person name="Szollosi G.J."/>
            <person name="Szarkandi J.G."/>
            <person name="Papp V."/>
            <person name="Albert L."/>
            <person name="Andreopoulos W."/>
            <person name="Angelini C."/>
            <person name="Antonin V."/>
            <person name="Barry K.W."/>
            <person name="Bougher N.L."/>
            <person name="Buchanan P."/>
            <person name="Buyck B."/>
            <person name="Bense V."/>
            <person name="Catcheside P."/>
            <person name="Chovatia M."/>
            <person name="Cooper J."/>
            <person name="Damon W."/>
            <person name="Desjardin D."/>
            <person name="Finy P."/>
            <person name="Geml J."/>
            <person name="Haridas S."/>
            <person name="Hughes K."/>
            <person name="Justo A."/>
            <person name="Karasinski D."/>
            <person name="Kautmanova I."/>
            <person name="Kiss B."/>
            <person name="Kocsube S."/>
            <person name="Kotiranta H."/>
            <person name="LaButti K.M."/>
            <person name="Lechner B.E."/>
            <person name="Liimatainen K."/>
            <person name="Lipzen A."/>
            <person name="Lukacs Z."/>
            <person name="Mihaltcheva S."/>
            <person name="Morgado L.N."/>
            <person name="Niskanen T."/>
            <person name="Noordeloos M.E."/>
            <person name="Ohm R.A."/>
            <person name="Ortiz-Santana B."/>
            <person name="Ovrebo C."/>
            <person name="Racz N."/>
            <person name="Riley R."/>
            <person name="Savchenko A."/>
            <person name="Shiryaev A."/>
            <person name="Soop K."/>
            <person name="Spirin V."/>
            <person name="Szebenyi C."/>
            <person name="Tomsovsky M."/>
            <person name="Tulloss R.E."/>
            <person name="Uehling J."/>
            <person name="Grigoriev I.V."/>
            <person name="Vagvolgyi C."/>
            <person name="Papp T."/>
            <person name="Martin F.M."/>
            <person name="Miettinen O."/>
            <person name="Hibbett D.S."/>
            <person name="Nagy L.G."/>
        </authorList>
    </citation>
    <scope>NUCLEOTIDE SEQUENCE [LARGE SCALE GENOMIC DNA]</scope>
    <source>
        <strain evidence="2 3">OMC1185</strain>
    </source>
</reference>
<sequence>MVPTAPADCYRSGISRCLNYRQYCGREAHEGAASILSSSRLLTPIVLLHIVELYCRMSDRKRSLDVDDLAYQDGHRRRLRRASPQPVSRREEPWTRTWDANGVLRLVPRVSRTSQTNSCNRHIGGLPCTLDSRWDVFRPGNRTIYSPVIDELRQVISGVTPTGVLPTPSSSLPKRKANSSSNARVGTDGTKFAEIDQVPRIQTGVWRLARLWEQAVRNDANSSSSRSWPDPEPEYQEAPTSRYPNEAAVPCDAHDVALNTPSQDSTSSSTARSSASPGRLPTSTGPDVPALAPAPESTSDQTAPTRESSPDPLPYYHPVVPSPCGTRSTPGLREGSEDPWLGYILFEDVAALEVSCQDHEVAGATDSGDSSSSGAPDEWTPLPEIEDGAAASGISVEDEFV</sequence>
<dbReference type="Proteomes" id="UP000305948">
    <property type="component" value="Unassembled WGS sequence"/>
</dbReference>
<protein>
    <submittedName>
        <fullName evidence="2">Uncharacterized protein</fullName>
    </submittedName>
</protein>
<feature type="compositionally biased region" description="Polar residues" evidence="1">
    <location>
        <begin position="296"/>
        <end position="307"/>
    </location>
</feature>
<dbReference type="EMBL" id="ML213510">
    <property type="protein sequence ID" value="TFK51978.1"/>
    <property type="molecule type" value="Genomic_DNA"/>
</dbReference>
<feature type="region of interest" description="Disordered" evidence="1">
    <location>
        <begin position="161"/>
        <end position="188"/>
    </location>
</feature>
<keyword evidence="3" id="KW-1185">Reference proteome</keyword>
<evidence type="ECO:0000313" key="3">
    <source>
        <dbReference type="Proteomes" id="UP000305948"/>
    </source>
</evidence>
<accession>A0A5C3N7B7</accession>
<evidence type="ECO:0000313" key="2">
    <source>
        <dbReference type="EMBL" id="TFK51978.1"/>
    </source>
</evidence>
<gene>
    <name evidence="2" type="ORF">OE88DRAFT_1493745</name>
</gene>